<feature type="region of interest" description="Disordered" evidence="6">
    <location>
        <begin position="168"/>
        <end position="193"/>
    </location>
</feature>
<dbReference type="Pfam" id="PF00041">
    <property type="entry name" value="fn3"/>
    <property type="match status" value="1"/>
</dbReference>
<feature type="compositionally biased region" description="Basic and acidic residues" evidence="6">
    <location>
        <begin position="698"/>
        <end position="707"/>
    </location>
</feature>
<feature type="compositionally biased region" description="Low complexity" evidence="6">
    <location>
        <begin position="781"/>
        <end position="792"/>
    </location>
</feature>
<evidence type="ECO:0000256" key="1">
    <source>
        <dbReference type="ARBA" id="ARBA00022701"/>
    </source>
</evidence>
<keyword evidence="1" id="KW-0493">Microtubule</keyword>
<evidence type="ECO:0000313" key="9">
    <source>
        <dbReference type="EMBL" id="PSK35003.1"/>
    </source>
</evidence>
<comment type="caution">
    <text evidence="9">The sequence shown here is derived from an EMBL/GenBank/DDBJ whole genome shotgun (WGS) entry which is preliminary data.</text>
</comment>
<evidence type="ECO:0000256" key="5">
    <source>
        <dbReference type="ARBA" id="ARBA00023175"/>
    </source>
</evidence>
<keyword evidence="10" id="KW-1185">Reference proteome</keyword>
<keyword evidence="7" id="KW-0812">Transmembrane</keyword>
<evidence type="ECO:0000313" key="10">
    <source>
        <dbReference type="Proteomes" id="UP000243723"/>
    </source>
</evidence>
<accession>A0A2P7YGA7</accession>
<feature type="region of interest" description="Disordered" evidence="6">
    <location>
        <begin position="497"/>
        <end position="530"/>
    </location>
</feature>
<dbReference type="PANTHER" id="PTHR37739">
    <property type="entry name" value="KINESIN-LIKE PROTEIN KIN-12D"/>
    <property type="match status" value="1"/>
</dbReference>
<keyword evidence="3" id="KW-0067">ATP-binding</keyword>
<protein>
    <recommendedName>
        <fullName evidence="8">Fibronectin type-III domain-containing protein</fullName>
    </recommendedName>
</protein>
<dbReference type="Gene3D" id="2.60.40.10">
    <property type="entry name" value="Immunoglobulins"/>
    <property type="match status" value="1"/>
</dbReference>
<dbReference type="InterPro" id="IPR036116">
    <property type="entry name" value="FN3_sf"/>
</dbReference>
<evidence type="ECO:0000259" key="8">
    <source>
        <dbReference type="PROSITE" id="PS50853"/>
    </source>
</evidence>
<keyword evidence="7" id="KW-0472">Membrane</keyword>
<feature type="compositionally biased region" description="Low complexity" evidence="6">
    <location>
        <begin position="665"/>
        <end position="680"/>
    </location>
</feature>
<dbReference type="GO" id="GO:0005874">
    <property type="term" value="C:microtubule"/>
    <property type="evidence" value="ECO:0007669"/>
    <property type="project" value="UniProtKB-KW"/>
</dbReference>
<evidence type="ECO:0000256" key="7">
    <source>
        <dbReference type="SAM" id="Phobius"/>
    </source>
</evidence>
<dbReference type="Proteomes" id="UP000243723">
    <property type="component" value="Unassembled WGS sequence"/>
</dbReference>
<feature type="compositionally biased region" description="Basic and acidic residues" evidence="6">
    <location>
        <begin position="974"/>
        <end position="990"/>
    </location>
</feature>
<feature type="region of interest" description="Disordered" evidence="6">
    <location>
        <begin position="391"/>
        <end position="440"/>
    </location>
</feature>
<keyword evidence="4" id="KW-0175">Coiled coil</keyword>
<feature type="region of interest" description="Disordered" evidence="6">
    <location>
        <begin position="754"/>
        <end position="1177"/>
    </location>
</feature>
<dbReference type="InterPro" id="IPR003961">
    <property type="entry name" value="FN3_dom"/>
</dbReference>
<feature type="compositionally biased region" description="Basic and acidic residues" evidence="6">
    <location>
        <begin position="407"/>
        <end position="427"/>
    </location>
</feature>
<dbReference type="SMART" id="SM00060">
    <property type="entry name" value="FN3"/>
    <property type="match status" value="1"/>
</dbReference>
<evidence type="ECO:0000256" key="4">
    <source>
        <dbReference type="ARBA" id="ARBA00023054"/>
    </source>
</evidence>
<keyword evidence="5" id="KW-0505">Motor protein</keyword>
<dbReference type="PROSITE" id="PS50853">
    <property type="entry name" value="FN3"/>
    <property type="match status" value="1"/>
</dbReference>
<dbReference type="GO" id="GO:0005524">
    <property type="term" value="F:ATP binding"/>
    <property type="evidence" value="ECO:0007669"/>
    <property type="project" value="UniProtKB-KW"/>
</dbReference>
<feature type="region of interest" description="Disordered" evidence="6">
    <location>
        <begin position="606"/>
        <end position="729"/>
    </location>
</feature>
<reference evidence="9 10" key="1">
    <citation type="submission" date="2017-05" db="EMBL/GenBank/DDBJ databases">
        <title>Draft genome sequence of Elsinoe australis.</title>
        <authorList>
            <person name="Cheng Q."/>
        </authorList>
    </citation>
    <scope>NUCLEOTIDE SEQUENCE [LARGE SCALE GENOMIC DNA]</scope>
    <source>
        <strain evidence="9 10">NL1</strain>
    </source>
</reference>
<dbReference type="OrthoDB" id="5572782at2759"/>
<sequence>MEIPLNNTEPHWLSISEFLPDPSTRPGFVLTQIVLALDTAWIFLGSFSSLAAVAISAIWLIWRVTRVALKPLDELVTHLGFDVPQGPRIDLAAVKADGVTLHWKPADDRKTSTRYEVQVNGITRGKVSQLENSLVISNLTPDHYYVFRIIAINSHDFKATSEPIRLRTKPASSNDFHGSAQAAADSKDSATVPPGPIIRPFKTLPDTLVSPISAPPMARETSNGPSAIKRTFVARRPSPATFIPDLHVNSADDFLTSPGLEATQQQLTERLEEIGKEIAEAERQVVEEEQEAEQGKVEQVKERDELRAALREKENASKDLRKKVSAAERENTAVQSRKTAQDRQLQQKISEKQKVKDDTERWIREAKEMHTYAEDCATQKKDFLAELEQQKQELQQKINDESQAMRQLEDEVKEKSQDVKKLEREKSNSPSSGDDPHHDYHLEFDEEDRLFEEHMARMEEDYRQSHMQLEEAKLFCDAAYRSMQEAYERSRQMAFISSPPPAPLQPVSRANSARQRRGPSDQFITSPTGSIAFPMASNPPFNNGMNVTAPHEPYGPSPSPFFNINNGMAIESRDNMGMSSLEVERLTGGAPMSPSAGADLIPADLLSNADEEPPNRTLNPPPGLSSEPRQGSNEGILPGLGAFGSHNMLPGLGVSNVQGSDLHNQAPQSPASPGGSRSPSLFASPQASASNLAFHSPEPPKDSDGRSIRSGRSIRPASGGTGPPGSRFAQILGLDKFNRQRGKTWTDDGLALGKLQSQSMPKDHGLDEAHLNKRRNSSHSGNFFGNFKAGFGTSKPNGEEDEEEAQAKVAPRRRPFMGFGVKDGWGVFGGENNRPVSPRPGSTHSSELPRPSEARTSWSFWPSNDPLANRQSPLGAEWMQSGPLPQPQPRNWGSRYPSRRPSAQVGPSGGVPYDIQEDEDDISNHSVRPPPQAPIGTKPSAPVAPSGPIERPVTPSAKLNPAAQDFKSLFSFGDSKKDKSEKPSKSKKGEASSTLGTPDPNQLTPVSSSHSPYLGAQDDMSPPQSRKSRDSRSVMTDDAASSKASHDLDRTPSHQLAEVPTPTSSVAGSVGKGSLMQRLSRKSSSGKFALPVFQKKSRAVEKKEGTVEEGGMEEGGMMGSVDSLSRSGVAEEEKAAGDKGKEKRTWSTGFGFGFGKGKGKAVDEGKDKEGKEQTPSK</sequence>
<gene>
    <name evidence="9" type="ORF">B9Z65_1586</name>
</gene>
<dbReference type="SUPFAM" id="SSF49265">
    <property type="entry name" value="Fibronectin type III"/>
    <property type="match status" value="1"/>
</dbReference>
<feature type="compositionally biased region" description="Basic and acidic residues" evidence="6">
    <location>
        <begin position="1129"/>
        <end position="1145"/>
    </location>
</feature>
<keyword evidence="7" id="KW-1133">Transmembrane helix</keyword>
<dbReference type="CDD" id="cd00063">
    <property type="entry name" value="FN3"/>
    <property type="match status" value="1"/>
</dbReference>
<evidence type="ECO:0000256" key="3">
    <source>
        <dbReference type="ARBA" id="ARBA00022840"/>
    </source>
</evidence>
<dbReference type="InterPro" id="IPR013783">
    <property type="entry name" value="Ig-like_fold"/>
</dbReference>
<feature type="compositionally biased region" description="Basic and acidic residues" evidence="6">
    <location>
        <begin position="761"/>
        <end position="771"/>
    </location>
</feature>
<keyword evidence="2" id="KW-0547">Nucleotide-binding</keyword>
<dbReference type="AlphaFoldDB" id="A0A2P7YGA7"/>
<feature type="compositionally biased region" description="Polar residues" evidence="6">
    <location>
        <begin position="994"/>
        <end position="1011"/>
    </location>
</feature>
<dbReference type="STRING" id="40998.A0A2P7YGA7"/>
<proteinExistence type="predicted"/>
<dbReference type="PANTHER" id="PTHR37739:SF8">
    <property type="entry name" value="KINESIN-LIKE PROTEIN KIN-12D"/>
    <property type="match status" value="1"/>
</dbReference>
<organism evidence="9 10">
    <name type="scientific">Elsinoe australis</name>
    <dbReference type="NCBI Taxonomy" id="40998"/>
    <lineage>
        <taxon>Eukaryota</taxon>
        <taxon>Fungi</taxon>
        <taxon>Dikarya</taxon>
        <taxon>Ascomycota</taxon>
        <taxon>Pezizomycotina</taxon>
        <taxon>Dothideomycetes</taxon>
        <taxon>Dothideomycetidae</taxon>
        <taxon>Myriangiales</taxon>
        <taxon>Elsinoaceae</taxon>
        <taxon>Elsinoe</taxon>
    </lineage>
</organism>
<name>A0A2P7YGA7_9PEZI</name>
<feature type="compositionally biased region" description="Polar residues" evidence="6">
    <location>
        <begin position="681"/>
        <end position="693"/>
    </location>
</feature>
<dbReference type="InterPro" id="IPR044986">
    <property type="entry name" value="KIF15/KIN-12"/>
</dbReference>
<feature type="domain" description="Fibronectin type-III" evidence="8">
    <location>
        <begin position="83"/>
        <end position="171"/>
    </location>
</feature>
<evidence type="ECO:0000256" key="6">
    <source>
        <dbReference type="SAM" id="MobiDB-lite"/>
    </source>
</evidence>
<dbReference type="EMBL" id="NHZQ01000445">
    <property type="protein sequence ID" value="PSK35003.1"/>
    <property type="molecule type" value="Genomic_DNA"/>
</dbReference>
<evidence type="ECO:0000256" key="2">
    <source>
        <dbReference type="ARBA" id="ARBA00022741"/>
    </source>
</evidence>
<feature type="compositionally biased region" description="Basic and acidic residues" evidence="6">
    <location>
        <begin position="1160"/>
        <end position="1177"/>
    </location>
</feature>
<feature type="region of interest" description="Disordered" evidence="6">
    <location>
        <begin position="311"/>
        <end position="360"/>
    </location>
</feature>
<feature type="compositionally biased region" description="Polar residues" evidence="6">
    <location>
        <begin position="332"/>
        <end position="348"/>
    </location>
</feature>
<feature type="compositionally biased region" description="Basic and acidic residues" evidence="6">
    <location>
        <begin position="349"/>
        <end position="360"/>
    </location>
</feature>
<feature type="transmembrane region" description="Helical" evidence="7">
    <location>
        <begin position="40"/>
        <end position="62"/>
    </location>
</feature>